<feature type="transmembrane region" description="Helical" evidence="2">
    <location>
        <begin position="255"/>
        <end position="276"/>
    </location>
</feature>
<dbReference type="Gene3D" id="3.60.40.10">
    <property type="entry name" value="PPM-type phosphatase domain"/>
    <property type="match status" value="1"/>
</dbReference>
<dbReference type="InterPro" id="IPR052016">
    <property type="entry name" value="Bact_Sigma-Reg"/>
</dbReference>
<feature type="transmembrane region" description="Helical" evidence="2">
    <location>
        <begin position="29"/>
        <end position="50"/>
    </location>
</feature>
<name>A0A4R9JY91_9LEPT</name>
<dbReference type="InterPro" id="IPR036457">
    <property type="entry name" value="PPM-type-like_dom_sf"/>
</dbReference>
<sequence length="645" mass="74731">MINKELKNRSLSNFRSYFEIFKTFSFLKLFLSLLFLIIFPFAIFITHFLYRDYNNTLDWNYRFQLTRVQLMSIDIENHIRDHLLTQAKEKTHFWNGNLESLKENNIFNVCLKNENDIEFFKRQKTFFFPCSFENAPKNWILLYDNGMVWIYSADFLEDHLLDSPFSEPSESIFLVNQDSKFGISSQIENNFRIPAEWISVLGTHTEQEQSLPKIRDIQLEGKGFFLSSFPMYGLPFHLIVISPKEILLEPVRINLVRNLLFLSLLFVVTLILSAWISGREMEDKRKLNIIFREFPHAALLYDSDGEVLLSNPNLESKISISTLATSGQNVLQKINAEAKSFLKQVSQNSNVFANTRIEEWEAITMDGDLIYLEIALHLWFLENNQTTPRGTLILIQDITSKKLEFQTEMVYAKQLQKKYLPSEKISIPGLHFENIYMPLLQVGGDYYDFLNLGNNKYIFVLGDIVGHGVQAAMMMTVVRVLFHQIVKETTVPGEILLKMNEGVRTNLPDSYSFVPFQFLLFDFNISKIFYGNAGHPGVVHITENDVVDIPERLNPMLGILPTFSPKIKEIKLSKGDRFFLFTDGLSDVRNNRNEQLGNDELVTFFISSKTNPIIQIKETLIEMVKNHSQGASYPDDITWIGIEII</sequence>
<keyword evidence="2" id="KW-0472">Membrane</keyword>
<evidence type="ECO:0000256" key="2">
    <source>
        <dbReference type="SAM" id="Phobius"/>
    </source>
</evidence>
<dbReference type="PANTHER" id="PTHR43156:SF2">
    <property type="entry name" value="STAGE II SPORULATION PROTEIN E"/>
    <property type="match status" value="1"/>
</dbReference>
<keyword evidence="2" id="KW-1133">Transmembrane helix</keyword>
<organism evidence="4 5">
    <name type="scientific">Leptospira ognonensis</name>
    <dbReference type="NCBI Taxonomy" id="2484945"/>
    <lineage>
        <taxon>Bacteria</taxon>
        <taxon>Pseudomonadati</taxon>
        <taxon>Spirochaetota</taxon>
        <taxon>Spirochaetia</taxon>
        <taxon>Leptospirales</taxon>
        <taxon>Leptospiraceae</taxon>
        <taxon>Leptospira</taxon>
    </lineage>
</organism>
<dbReference type="NCBIfam" id="TIGR00229">
    <property type="entry name" value="sensory_box"/>
    <property type="match status" value="1"/>
</dbReference>
<dbReference type="Proteomes" id="UP000297693">
    <property type="component" value="Unassembled WGS sequence"/>
</dbReference>
<dbReference type="InterPro" id="IPR000014">
    <property type="entry name" value="PAS"/>
</dbReference>
<protein>
    <submittedName>
        <fullName evidence="4">Serine/threonine-protein phosphatase</fullName>
    </submittedName>
</protein>
<evidence type="ECO:0000256" key="1">
    <source>
        <dbReference type="ARBA" id="ARBA00022801"/>
    </source>
</evidence>
<keyword evidence="5" id="KW-1185">Reference proteome</keyword>
<accession>A0A4R9JY91</accession>
<reference evidence="4" key="1">
    <citation type="journal article" date="2019" name="PLoS Negl. Trop. Dis.">
        <title>Revisiting the worldwide diversity of Leptospira species in the environment.</title>
        <authorList>
            <person name="Vincent A.T."/>
            <person name="Schiettekatte O."/>
            <person name="Bourhy P."/>
            <person name="Veyrier F.J."/>
            <person name="Picardeau M."/>
        </authorList>
    </citation>
    <scope>NUCLEOTIDE SEQUENCE [LARGE SCALE GENOMIC DNA]</scope>
    <source>
        <strain evidence="4">201702476</strain>
    </source>
</reference>
<keyword evidence="2" id="KW-0812">Transmembrane</keyword>
<dbReference type="InterPro" id="IPR035965">
    <property type="entry name" value="PAS-like_dom_sf"/>
</dbReference>
<feature type="domain" description="PPM-type phosphatase" evidence="3">
    <location>
        <begin position="427"/>
        <end position="644"/>
    </location>
</feature>
<dbReference type="InterPro" id="IPR001932">
    <property type="entry name" value="PPM-type_phosphatase-like_dom"/>
</dbReference>
<dbReference type="Gene3D" id="3.30.450.20">
    <property type="entry name" value="PAS domain"/>
    <property type="match status" value="1"/>
</dbReference>
<dbReference type="AlphaFoldDB" id="A0A4R9JY91"/>
<proteinExistence type="predicted"/>
<dbReference type="SUPFAM" id="SSF55785">
    <property type="entry name" value="PYP-like sensor domain (PAS domain)"/>
    <property type="match status" value="1"/>
</dbReference>
<dbReference type="Pfam" id="PF07228">
    <property type="entry name" value="SpoIIE"/>
    <property type="match status" value="1"/>
</dbReference>
<keyword evidence="1" id="KW-0378">Hydrolase</keyword>
<dbReference type="EMBL" id="RQGD01000035">
    <property type="protein sequence ID" value="TGL57527.1"/>
    <property type="molecule type" value="Genomic_DNA"/>
</dbReference>
<evidence type="ECO:0000313" key="5">
    <source>
        <dbReference type="Proteomes" id="UP000297693"/>
    </source>
</evidence>
<dbReference type="OrthoDB" id="311592at2"/>
<dbReference type="RefSeq" id="WP_135624649.1">
    <property type="nucleotide sequence ID" value="NZ_RQGD01000035.1"/>
</dbReference>
<dbReference type="SUPFAM" id="SSF81606">
    <property type="entry name" value="PP2C-like"/>
    <property type="match status" value="1"/>
</dbReference>
<gene>
    <name evidence="4" type="ORF">EHQ58_14735</name>
</gene>
<dbReference type="SMART" id="SM00331">
    <property type="entry name" value="PP2C_SIG"/>
    <property type="match status" value="1"/>
</dbReference>
<dbReference type="PANTHER" id="PTHR43156">
    <property type="entry name" value="STAGE II SPORULATION PROTEIN E-RELATED"/>
    <property type="match status" value="1"/>
</dbReference>
<feature type="transmembrane region" description="Helical" evidence="2">
    <location>
        <begin position="223"/>
        <end position="243"/>
    </location>
</feature>
<dbReference type="GO" id="GO:0016791">
    <property type="term" value="F:phosphatase activity"/>
    <property type="evidence" value="ECO:0007669"/>
    <property type="project" value="TreeGrafter"/>
</dbReference>
<evidence type="ECO:0000313" key="4">
    <source>
        <dbReference type="EMBL" id="TGL57527.1"/>
    </source>
</evidence>
<comment type="caution">
    <text evidence="4">The sequence shown here is derived from an EMBL/GenBank/DDBJ whole genome shotgun (WGS) entry which is preliminary data.</text>
</comment>
<evidence type="ECO:0000259" key="3">
    <source>
        <dbReference type="SMART" id="SM00331"/>
    </source>
</evidence>